<accession>A0A1Y1QGK8</accession>
<organism evidence="2 3">
    <name type="scientific">Thiothrix lacustris</name>
    <dbReference type="NCBI Taxonomy" id="525917"/>
    <lineage>
        <taxon>Bacteria</taxon>
        <taxon>Pseudomonadati</taxon>
        <taxon>Pseudomonadota</taxon>
        <taxon>Gammaproteobacteria</taxon>
        <taxon>Thiotrichales</taxon>
        <taxon>Thiotrichaceae</taxon>
        <taxon>Thiothrix</taxon>
    </lineage>
</organism>
<feature type="chain" id="PRO_5010996488" evidence="1">
    <location>
        <begin position="26"/>
        <end position="99"/>
    </location>
</feature>
<name>A0A1Y1QGK8_9GAMM</name>
<proteinExistence type="predicted"/>
<dbReference type="EMBL" id="MTEJ01000304">
    <property type="protein sequence ID" value="OQX05136.1"/>
    <property type="molecule type" value="Genomic_DNA"/>
</dbReference>
<protein>
    <submittedName>
        <fullName evidence="2">Uncharacterized protein</fullName>
    </submittedName>
</protein>
<reference evidence="2 3" key="1">
    <citation type="submission" date="2017-01" db="EMBL/GenBank/DDBJ databases">
        <title>Novel large sulfur bacteria in the metagenomes of groundwater-fed chemosynthetic microbial mats in the Lake Huron basin.</title>
        <authorList>
            <person name="Sharrar A.M."/>
            <person name="Flood B.E."/>
            <person name="Bailey J.V."/>
            <person name="Jones D.S."/>
            <person name="Biddanda B."/>
            <person name="Ruberg S.A."/>
            <person name="Marcus D.N."/>
            <person name="Dick G.J."/>
        </authorList>
    </citation>
    <scope>NUCLEOTIDE SEQUENCE [LARGE SCALE GENOMIC DNA]</scope>
    <source>
        <strain evidence="2">A8</strain>
    </source>
</reference>
<keyword evidence="1" id="KW-0732">Signal</keyword>
<evidence type="ECO:0000313" key="3">
    <source>
        <dbReference type="Proteomes" id="UP000192491"/>
    </source>
</evidence>
<comment type="caution">
    <text evidence="2">The sequence shown here is derived from an EMBL/GenBank/DDBJ whole genome shotgun (WGS) entry which is preliminary data.</text>
</comment>
<feature type="signal peptide" evidence="1">
    <location>
        <begin position="1"/>
        <end position="25"/>
    </location>
</feature>
<dbReference type="Proteomes" id="UP000192491">
    <property type="component" value="Unassembled WGS sequence"/>
</dbReference>
<gene>
    <name evidence="2" type="ORF">BWK73_34410</name>
</gene>
<evidence type="ECO:0000313" key="2">
    <source>
        <dbReference type="EMBL" id="OQX05136.1"/>
    </source>
</evidence>
<evidence type="ECO:0000256" key="1">
    <source>
        <dbReference type="SAM" id="SignalP"/>
    </source>
</evidence>
<dbReference type="AlphaFoldDB" id="A0A1Y1QGK8"/>
<sequence>MMKRTKRVTGLCLLLSCLAAQPVLALSTKATHASPQANHAITTDEALENANLATHSASLNDFLPALIGSPLYLYLLQSDQFITLQGVVESLWEKYMINT</sequence>